<sequence>IEDMIYKVLKEHNYLLADINLLLISWNVLAFSTSLRHFFLSCANRQLTYDPIDIQRIREEIITYISVIFKVHLNNLGLPNGLFLRVVEVYKYDHLTARREGRKFCNE</sequence>
<organism evidence="1 2">
    <name type="scientific">Diploptera punctata</name>
    <name type="common">Pacific beetle cockroach</name>
    <dbReference type="NCBI Taxonomy" id="6984"/>
    <lineage>
        <taxon>Eukaryota</taxon>
        <taxon>Metazoa</taxon>
        <taxon>Ecdysozoa</taxon>
        <taxon>Arthropoda</taxon>
        <taxon>Hexapoda</taxon>
        <taxon>Insecta</taxon>
        <taxon>Pterygota</taxon>
        <taxon>Neoptera</taxon>
        <taxon>Polyneoptera</taxon>
        <taxon>Dictyoptera</taxon>
        <taxon>Blattodea</taxon>
        <taxon>Blaberoidea</taxon>
        <taxon>Blaberidae</taxon>
        <taxon>Diplopterinae</taxon>
        <taxon>Diploptera</taxon>
    </lineage>
</organism>
<accession>A0AAD8EKU2</accession>
<dbReference type="Proteomes" id="UP001233999">
    <property type="component" value="Unassembled WGS sequence"/>
</dbReference>
<keyword evidence="2" id="KW-1185">Reference proteome</keyword>
<proteinExistence type="predicted"/>
<dbReference type="AlphaFoldDB" id="A0AAD8EKU2"/>
<feature type="non-terminal residue" evidence="1">
    <location>
        <position position="1"/>
    </location>
</feature>
<evidence type="ECO:0000313" key="1">
    <source>
        <dbReference type="EMBL" id="KAJ9593519.1"/>
    </source>
</evidence>
<feature type="non-terminal residue" evidence="1">
    <location>
        <position position="107"/>
    </location>
</feature>
<reference evidence="1" key="2">
    <citation type="submission" date="2023-05" db="EMBL/GenBank/DDBJ databases">
        <authorList>
            <person name="Fouks B."/>
        </authorList>
    </citation>
    <scope>NUCLEOTIDE SEQUENCE</scope>
    <source>
        <strain evidence="1">Stay&amp;Tobe</strain>
        <tissue evidence="1">Testes</tissue>
    </source>
</reference>
<dbReference type="EMBL" id="JASPKZ010003432">
    <property type="protein sequence ID" value="KAJ9593519.1"/>
    <property type="molecule type" value="Genomic_DNA"/>
</dbReference>
<name>A0AAD8EKU2_DIPPU</name>
<evidence type="ECO:0000313" key="2">
    <source>
        <dbReference type="Proteomes" id="UP001233999"/>
    </source>
</evidence>
<protein>
    <submittedName>
        <fullName evidence="1">Uncharacterized protein</fullName>
    </submittedName>
</protein>
<reference evidence="1" key="1">
    <citation type="journal article" date="2023" name="IScience">
        <title>Live-bearing cockroach genome reveals convergent evolutionary mechanisms linked to viviparity in insects and beyond.</title>
        <authorList>
            <person name="Fouks B."/>
            <person name="Harrison M.C."/>
            <person name="Mikhailova A.A."/>
            <person name="Marchal E."/>
            <person name="English S."/>
            <person name="Carruthers M."/>
            <person name="Jennings E.C."/>
            <person name="Chiamaka E.L."/>
            <person name="Frigard R.A."/>
            <person name="Pippel M."/>
            <person name="Attardo G.M."/>
            <person name="Benoit J.B."/>
            <person name="Bornberg-Bauer E."/>
            <person name="Tobe S.S."/>
        </authorList>
    </citation>
    <scope>NUCLEOTIDE SEQUENCE</scope>
    <source>
        <strain evidence="1">Stay&amp;Tobe</strain>
    </source>
</reference>
<comment type="caution">
    <text evidence="1">The sequence shown here is derived from an EMBL/GenBank/DDBJ whole genome shotgun (WGS) entry which is preliminary data.</text>
</comment>
<gene>
    <name evidence="1" type="ORF">L9F63_014912</name>
</gene>